<evidence type="ECO:0000256" key="3">
    <source>
        <dbReference type="ARBA" id="ARBA00022723"/>
    </source>
</evidence>
<gene>
    <name evidence="17" type="ORF">FBF83_00425</name>
</gene>
<name>A0A4U1MKS5_9BACL</name>
<dbReference type="InterPro" id="IPR014013">
    <property type="entry name" value="Helic_SF1/SF2_ATP-bd_DinG/Rad3"/>
</dbReference>
<dbReference type="Proteomes" id="UP000310541">
    <property type="component" value="Unassembled WGS sequence"/>
</dbReference>
<keyword evidence="8" id="KW-0269">Exonuclease</keyword>
<evidence type="ECO:0000256" key="13">
    <source>
        <dbReference type="ARBA" id="ARBA00023204"/>
    </source>
</evidence>
<keyword evidence="13" id="KW-0234">DNA repair</keyword>
<accession>A0A4U1MKS5</accession>
<dbReference type="InterPro" id="IPR045028">
    <property type="entry name" value="DinG/Rad3-like"/>
</dbReference>
<dbReference type="InterPro" id="IPR027417">
    <property type="entry name" value="P-loop_NTPase"/>
</dbReference>
<organism evidence="17 18">
    <name type="scientific">Guptibacillus hwajinpoensis</name>
    <dbReference type="NCBI Taxonomy" id="208199"/>
    <lineage>
        <taxon>Bacteria</taxon>
        <taxon>Bacillati</taxon>
        <taxon>Bacillota</taxon>
        <taxon>Bacilli</taxon>
        <taxon>Bacillales</taxon>
        <taxon>Guptibacillaceae</taxon>
        <taxon>Guptibacillus</taxon>
    </lineage>
</organism>
<dbReference type="Gene3D" id="3.90.320.10">
    <property type="match status" value="1"/>
</dbReference>
<dbReference type="AlphaFoldDB" id="A0A4U1MKS5"/>
<dbReference type="Pfam" id="PF06733">
    <property type="entry name" value="DEAD_2"/>
    <property type="match status" value="1"/>
</dbReference>
<dbReference type="GO" id="GO:0051539">
    <property type="term" value="F:4 iron, 4 sulfur cluster binding"/>
    <property type="evidence" value="ECO:0007669"/>
    <property type="project" value="UniProtKB-KW"/>
</dbReference>
<feature type="domain" description="Helicase ATP-binding" evidence="16">
    <location>
        <begin position="181"/>
        <end position="431"/>
    </location>
</feature>
<reference evidence="17 18" key="1">
    <citation type="submission" date="2019-04" db="EMBL/GenBank/DDBJ databases">
        <title>Genome sequence of Bacillus hwajinpoensis strain Y2.</title>
        <authorList>
            <person name="Fair J.L."/>
            <person name="Maclea K.S."/>
        </authorList>
    </citation>
    <scope>NUCLEOTIDE SEQUENCE [LARGE SCALE GENOMIC DNA]</scope>
    <source>
        <strain evidence="17 18">Y2</strain>
    </source>
</reference>
<protein>
    <submittedName>
        <fullName evidence="17">ATP-dependent DNA helicase</fullName>
    </submittedName>
</protein>
<proteinExistence type="inferred from homology"/>
<evidence type="ECO:0000256" key="11">
    <source>
        <dbReference type="ARBA" id="ARBA00023014"/>
    </source>
</evidence>
<evidence type="ECO:0000256" key="7">
    <source>
        <dbReference type="ARBA" id="ARBA00022806"/>
    </source>
</evidence>
<dbReference type="GO" id="GO:0046872">
    <property type="term" value="F:metal ion binding"/>
    <property type="evidence" value="ECO:0007669"/>
    <property type="project" value="UniProtKB-KW"/>
</dbReference>
<keyword evidence="3" id="KW-0479">Metal-binding</keyword>
<dbReference type="PROSITE" id="PS51193">
    <property type="entry name" value="HELICASE_ATP_BIND_2"/>
    <property type="match status" value="1"/>
</dbReference>
<keyword evidence="9" id="KW-0067">ATP-binding</keyword>
<keyword evidence="2" id="KW-0540">Nuclease</keyword>
<evidence type="ECO:0000313" key="17">
    <source>
        <dbReference type="EMBL" id="TKD71311.1"/>
    </source>
</evidence>
<dbReference type="Gene3D" id="1.10.30.20">
    <property type="entry name" value="Bacterial XPD DNA helicase, FeS cluster domain"/>
    <property type="match status" value="1"/>
</dbReference>
<keyword evidence="11" id="KW-0411">Iron-sulfur</keyword>
<keyword evidence="14" id="KW-0413">Isomerase</keyword>
<evidence type="ECO:0000313" key="18">
    <source>
        <dbReference type="Proteomes" id="UP000310541"/>
    </source>
</evidence>
<dbReference type="Pfam" id="PF13307">
    <property type="entry name" value="Helicase_C_2"/>
    <property type="match status" value="1"/>
</dbReference>
<evidence type="ECO:0000256" key="5">
    <source>
        <dbReference type="ARBA" id="ARBA00022763"/>
    </source>
</evidence>
<dbReference type="PANTHER" id="PTHR11472:SF34">
    <property type="entry name" value="REGULATOR OF TELOMERE ELONGATION HELICASE 1"/>
    <property type="match status" value="1"/>
</dbReference>
<dbReference type="SUPFAM" id="SSF52540">
    <property type="entry name" value="P-loop containing nucleoside triphosphate hydrolases"/>
    <property type="match status" value="1"/>
</dbReference>
<evidence type="ECO:0000256" key="1">
    <source>
        <dbReference type="ARBA" id="ARBA00022485"/>
    </source>
</evidence>
<dbReference type="PANTHER" id="PTHR11472">
    <property type="entry name" value="DNA REPAIR DEAD HELICASE RAD3/XP-D SUBFAMILY MEMBER"/>
    <property type="match status" value="1"/>
</dbReference>
<dbReference type="GO" id="GO:0003677">
    <property type="term" value="F:DNA binding"/>
    <property type="evidence" value="ECO:0007669"/>
    <property type="project" value="UniProtKB-KW"/>
</dbReference>
<dbReference type="EMBL" id="SWFM01000001">
    <property type="protein sequence ID" value="TKD71311.1"/>
    <property type="molecule type" value="Genomic_DNA"/>
</dbReference>
<keyword evidence="6" id="KW-0378">Hydrolase</keyword>
<sequence length="765" mass="88456">MNETIRVSVRPLVEYAYRSGSIDTRFRTTTSMTEGTRLHQMIQKTYGEEDQKEIPFEIDFTYEHLTFHIEGRCDGLLMREDKLVIDEIKSTSLPLTEINENSYPVYWAQAMCYAYMATKVYKRDEIIVQLTYIQSNSKEIVRYEKEFTSNQLTEFMNEMISHYAPFAKWKQKHVEQRTETAKALQFPFDSYRDGQRKLAGAVYKTVQDGATLFATAPTGIGKTISTLFPVVKAMGEGFGQKIFYLTAKTITRETAQEAFRLMETGGLQASSVTITAKDKICFKEKTICQKDYCEYADGYYDRVNDGMLDVLTNETRMTREVIERYAHKHRLCPFELSLDLSYTADAVICDYNYLFDPRVSLKRLIEEQKKRTTVLVDEAHNLVDRARGMYSAELFKSPFLELKRSYKGKNAEIVNAAAAINQFMIELRKSCENGKLVIQEVDEELLVKLDTFIQVSEQELLQQGNDEELLDVYFAAQNFIRIAKFYDERFITYVESGKSEVKLKLFCFDPSYLLQTMRKGFMATVFFSATFSPLSYYQEMLGWNEENYAIQIPSPFPRENAKVYIAPLSTKYRDREQTLQPLVEVLGKVVNEKPGNYLFFFPSYGYMEQVYDAFTSKCDGLETILQKSGMTEQEREEFLNMFTSNRPSSLIGFAVVGGIFSEGIDLKGDRLTGVVVVGVGLPNFDTERHLMKKYFDQQGRNGFEYTYVYPGMNRVQQAGGRLIRTETDTGQLVLIDSRFLEPRYQQLLPFEWQHFTVLSDITLLN</sequence>
<dbReference type="Gene3D" id="3.40.50.300">
    <property type="entry name" value="P-loop containing nucleotide triphosphate hydrolases"/>
    <property type="match status" value="2"/>
</dbReference>
<dbReference type="GO" id="GO:0004527">
    <property type="term" value="F:exonuclease activity"/>
    <property type="evidence" value="ECO:0007669"/>
    <property type="project" value="UniProtKB-KW"/>
</dbReference>
<keyword evidence="4" id="KW-0547">Nucleotide-binding</keyword>
<dbReference type="InterPro" id="IPR042493">
    <property type="entry name" value="XPD_DNA_FeS"/>
</dbReference>
<evidence type="ECO:0000259" key="16">
    <source>
        <dbReference type="PROSITE" id="PS51193"/>
    </source>
</evidence>
<keyword evidence="10" id="KW-0408">Iron</keyword>
<keyword evidence="5" id="KW-0227">DNA damage</keyword>
<comment type="similarity">
    <text evidence="15">Belongs to the helicase family. DinG subfamily.</text>
</comment>
<dbReference type="SMART" id="SM00491">
    <property type="entry name" value="HELICc2"/>
    <property type="match status" value="1"/>
</dbReference>
<evidence type="ECO:0000256" key="9">
    <source>
        <dbReference type="ARBA" id="ARBA00022840"/>
    </source>
</evidence>
<keyword evidence="7 17" id="KW-0347">Helicase</keyword>
<dbReference type="GO" id="GO:0003678">
    <property type="term" value="F:DNA helicase activity"/>
    <property type="evidence" value="ECO:0007669"/>
    <property type="project" value="InterPro"/>
</dbReference>
<evidence type="ECO:0000256" key="4">
    <source>
        <dbReference type="ARBA" id="ARBA00022741"/>
    </source>
</evidence>
<evidence type="ECO:0000256" key="8">
    <source>
        <dbReference type="ARBA" id="ARBA00022839"/>
    </source>
</evidence>
<dbReference type="InterPro" id="IPR038726">
    <property type="entry name" value="PDDEXK_AddAB-type"/>
</dbReference>
<evidence type="ECO:0000256" key="12">
    <source>
        <dbReference type="ARBA" id="ARBA00023125"/>
    </source>
</evidence>
<evidence type="ECO:0000256" key="6">
    <source>
        <dbReference type="ARBA" id="ARBA00022801"/>
    </source>
</evidence>
<dbReference type="GO" id="GO:0006281">
    <property type="term" value="P:DNA repair"/>
    <property type="evidence" value="ECO:0007669"/>
    <property type="project" value="UniProtKB-KW"/>
</dbReference>
<dbReference type="GO" id="GO:0005524">
    <property type="term" value="F:ATP binding"/>
    <property type="evidence" value="ECO:0007669"/>
    <property type="project" value="UniProtKB-KW"/>
</dbReference>
<dbReference type="SMART" id="SM00488">
    <property type="entry name" value="DEXDc2"/>
    <property type="match status" value="1"/>
</dbReference>
<comment type="caution">
    <text evidence="17">The sequence shown here is derived from an EMBL/GenBank/DDBJ whole genome shotgun (WGS) entry which is preliminary data.</text>
</comment>
<dbReference type="InterPro" id="IPR011604">
    <property type="entry name" value="PDDEXK-like_dom_sf"/>
</dbReference>
<evidence type="ECO:0000256" key="2">
    <source>
        <dbReference type="ARBA" id="ARBA00022722"/>
    </source>
</evidence>
<dbReference type="GO" id="GO:0016818">
    <property type="term" value="F:hydrolase activity, acting on acid anhydrides, in phosphorus-containing anhydrides"/>
    <property type="evidence" value="ECO:0007669"/>
    <property type="project" value="InterPro"/>
</dbReference>
<dbReference type="InterPro" id="IPR006555">
    <property type="entry name" value="ATP-dep_Helicase_C"/>
</dbReference>
<dbReference type="InterPro" id="IPR006554">
    <property type="entry name" value="Helicase-like_DEXD_c2"/>
</dbReference>
<evidence type="ECO:0000256" key="15">
    <source>
        <dbReference type="ARBA" id="ARBA00038058"/>
    </source>
</evidence>
<keyword evidence="12" id="KW-0238">DNA-binding</keyword>
<dbReference type="OrthoDB" id="9765586at2"/>
<dbReference type="RefSeq" id="WP_136945188.1">
    <property type="nucleotide sequence ID" value="NZ_SWFM01000001.1"/>
</dbReference>
<dbReference type="InterPro" id="IPR010614">
    <property type="entry name" value="RAD3-like_helicase_DEAD"/>
</dbReference>
<evidence type="ECO:0000256" key="10">
    <source>
        <dbReference type="ARBA" id="ARBA00023004"/>
    </source>
</evidence>
<dbReference type="Pfam" id="PF12705">
    <property type="entry name" value="PDDEXK_1"/>
    <property type="match status" value="1"/>
</dbReference>
<evidence type="ECO:0000256" key="14">
    <source>
        <dbReference type="ARBA" id="ARBA00023235"/>
    </source>
</evidence>
<keyword evidence="1" id="KW-0004">4Fe-4S</keyword>
<dbReference type="Gene3D" id="1.10.275.40">
    <property type="match status" value="1"/>
</dbReference>